<dbReference type="PANTHER" id="PTHR31236:SF64">
    <property type="entry name" value="BURP DOMAIN PROTEIN RD22-LIKE"/>
    <property type="match status" value="1"/>
</dbReference>
<feature type="chain" id="PRO_5046945230" description="BURP domain-containing protein" evidence="1">
    <location>
        <begin position="26"/>
        <end position="376"/>
    </location>
</feature>
<keyword evidence="4" id="KW-1185">Reference proteome</keyword>
<protein>
    <recommendedName>
        <fullName evidence="2">BURP domain-containing protein</fullName>
    </recommendedName>
</protein>
<reference evidence="3 4" key="1">
    <citation type="journal article" date="2023" name="Plants (Basel)">
        <title>Bridging the Gap: Combining Genomics and Transcriptomics Approaches to Understand Stylosanthes scabra, an Orphan Legume from the Brazilian Caatinga.</title>
        <authorList>
            <person name="Ferreira-Neto J.R.C."/>
            <person name="da Silva M.D."/>
            <person name="Binneck E."/>
            <person name="de Melo N.F."/>
            <person name="da Silva R.H."/>
            <person name="de Melo A.L.T.M."/>
            <person name="Pandolfi V."/>
            <person name="Bustamante F.O."/>
            <person name="Brasileiro-Vidal A.C."/>
            <person name="Benko-Iseppon A.M."/>
        </authorList>
    </citation>
    <scope>NUCLEOTIDE SEQUENCE [LARGE SCALE GENOMIC DNA]</scope>
    <source>
        <tissue evidence="3">Leaves</tissue>
    </source>
</reference>
<evidence type="ECO:0000313" key="3">
    <source>
        <dbReference type="EMBL" id="MED6167519.1"/>
    </source>
</evidence>
<sequence length="376" mass="42451">MEFNHLLPLSVALVCLALLGSHVQASLPAEDYWQTLWPNTPMPKAFKDLLVQPGELDEYCELLDNKEKWTLVQQQATRSSKTKVSNGAFFLYLYDNPASVIDTSSPFSNYFPFWAYGKKSDNSIDNPTSILRGYGKKSDNSKISENSIDKIIRLNGTFFFEHDLLPGKKVMLKSINPSDEFSFLPDKIAKTVPFSSNRLQEILKRLNIEADSTDAKSMKKTLTYCENSATRGEDKYCATSLESLLDFAVSKLGKNIRLFSTEFERKAQDWQSSVAVEGAKKIGEKTMLCHKMNYPYAVFLCHKIDTRTYSVPLVASNDGTNVKALAVCHTDTSEWAPNHVAFKMLNTKPGKDPICHFLPTDTVIWVQQFSTLKDDM</sequence>
<evidence type="ECO:0000313" key="4">
    <source>
        <dbReference type="Proteomes" id="UP001341840"/>
    </source>
</evidence>
<evidence type="ECO:0000259" key="2">
    <source>
        <dbReference type="PROSITE" id="PS51277"/>
    </source>
</evidence>
<comment type="caution">
    <text evidence="3">The sequence shown here is derived from an EMBL/GenBank/DDBJ whole genome shotgun (WGS) entry which is preliminary data.</text>
</comment>
<proteinExistence type="predicted"/>
<evidence type="ECO:0000256" key="1">
    <source>
        <dbReference type="SAM" id="SignalP"/>
    </source>
</evidence>
<feature type="signal peptide" evidence="1">
    <location>
        <begin position="1"/>
        <end position="25"/>
    </location>
</feature>
<gene>
    <name evidence="3" type="ORF">PIB30_003491</name>
</gene>
<keyword evidence="1" id="KW-0732">Signal</keyword>
<organism evidence="3 4">
    <name type="scientific">Stylosanthes scabra</name>
    <dbReference type="NCBI Taxonomy" id="79078"/>
    <lineage>
        <taxon>Eukaryota</taxon>
        <taxon>Viridiplantae</taxon>
        <taxon>Streptophyta</taxon>
        <taxon>Embryophyta</taxon>
        <taxon>Tracheophyta</taxon>
        <taxon>Spermatophyta</taxon>
        <taxon>Magnoliopsida</taxon>
        <taxon>eudicotyledons</taxon>
        <taxon>Gunneridae</taxon>
        <taxon>Pentapetalae</taxon>
        <taxon>rosids</taxon>
        <taxon>fabids</taxon>
        <taxon>Fabales</taxon>
        <taxon>Fabaceae</taxon>
        <taxon>Papilionoideae</taxon>
        <taxon>50 kb inversion clade</taxon>
        <taxon>dalbergioids sensu lato</taxon>
        <taxon>Dalbergieae</taxon>
        <taxon>Pterocarpus clade</taxon>
        <taxon>Stylosanthes</taxon>
    </lineage>
</organism>
<dbReference type="PROSITE" id="PS51277">
    <property type="entry name" value="BURP"/>
    <property type="match status" value="1"/>
</dbReference>
<dbReference type="Pfam" id="PF03181">
    <property type="entry name" value="BURP"/>
    <property type="match status" value="1"/>
</dbReference>
<dbReference type="InterPro" id="IPR004873">
    <property type="entry name" value="BURP_dom"/>
</dbReference>
<name>A0ABU6V359_9FABA</name>
<dbReference type="InterPro" id="IPR044816">
    <property type="entry name" value="BURP"/>
</dbReference>
<dbReference type="EMBL" id="JASCZI010151041">
    <property type="protein sequence ID" value="MED6167519.1"/>
    <property type="molecule type" value="Genomic_DNA"/>
</dbReference>
<dbReference type="PANTHER" id="PTHR31236">
    <property type="entry name" value="BURP DOMAIN PROTEIN USPL1-LIKE"/>
    <property type="match status" value="1"/>
</dbReference>
<feature type="domain" description="BURP" evidence="2">
    <location>
        <begin position="158"/>
        <end position="368"/>
    </location>
</feature>
<accession>A0ABU6V359</accession>
<dbReference type="SMART" id="SM01045">
    <property type="entry name" value="BURP"/>
    <property type="match status" value="1"/>
</dbReference>
<dbReference type="Proteomes" id="UP001341840">
    <property type="component" value="Unassembled WGS sequence"/>
</dbReference>